<evidence type="ECO:0000259" key="10">
    <source>
        <dbReference type="Pfam" id="PF01035"/>
    </source>
</evidence>
<dbReference type="GO" id="GO:0032259">
    <property type="term" value="P:methylation"/>
    <property type="evidence" value="ECO:0007669"/>
    <property type="project" value="UniProtKB-KW"/>
</dbReference>
<dbReference type="InterPro" id="IPR008332">
    <property type="entry name" value="MethylG_MeTrfase_N"/>
</dbReference>
<comment type="catalytic activity">
    <reaction evidence="1 9">
        <text>a 4-O-methyl-thymidine in DNA + L-cysteinyl-[protein] = a thymidine in DNA + S-methyl-L-cysteinyl-[protein]</text>
        <dbReference type="Rhea" id="RHEA:53428"/>
        <dbReference type="Rhea" id="RHEA-COMP:10131"/>
        <dbReference type="Rhea" id="RHEA-COMP:10132"/>
        <dbReference type="Rhea" id="RHEA-COMP:13555"/>
        <dbReference type="Rhea" id="RHEA-COMP:13556"/>
        <dbReference type="ChEBI" id="CHEBI:29950"/>
        <dbReference type="ChEBI" id="CHEBI:82612"/>
        <dbReference type="ChEBI" id="CHEBI:137386"/>
        <dbReference type="ChEBI" id="CHEBI:137387"/>
        <dbReference type="EC" id="2.1.1.63"/>
    </reaction>
</comment>
<dbReference type="PROSITE" id="PS00374">
    <property type="entry name" value="MGMT"/>
    <property type="match status" value="1"/>
</dbReference>
<dbReference type="EMBL" id="FNOP01000004">
    <property type="protein sequence ID" value="SDW66284.1"/>
    <property type="molecule type" value="Genomic_DNA"/>
</dbReference>
<evidence type="ECO:0000256" key="1">
    <source>
        <dbReference type="ARBA" id="ARBA00001286"/>
    </source>
</evidence>
<dbReference type="InterPro" id="IPR014048">
    <property type="entry name" value="MethylDNA_cys_MeTrfase_DNA-bd"/>
</dbReference>
<comment type="similarity">
    <text evidence="2 9">Belongs to the MGMT family.</text>
</comment>
<dbReference type="SUPFAM" id="SSF46767">
    <property type="entry name" value="Methylated DNA-protein cysteine methyltransferase, C-terminal domain"/>
    <property type="match status" value="1"/>
</dbReference>
<dbReference type="Pfam" id="PF01035">
    <property type="entry name" value="DNA_binding_1"/>
    <property type="match status" value="1"/>
</dbReference>
<accession>A0A1H2VEE3</accession>
<comment type="caution">
    <text evidence="12">The sequence shown here is derived from an EMBL/GenBank/DDBJ whole genome shotgun (WGS) entry which is preliminary data.</text>
</comment>
<dbReference type="NCBIfam" id="TIGR00589">
    <property type="entry name" value="ogt"/>
    <property type="match status" value="1"/>
</dbReference>
<evidence type="ECO:0000259" key="11">
    <source>
        <dbReference type="Pfam" id="PF02870"/>
    </source>
</evidence>
<evidence type="ECO:0000256" key="2">
    <source>
        <dbReference type="ARBA" id="ARBA00008711"/>
    </source>
</evidence>
<keyword evidence="6 9" id="KW-0227">DNA damage</keyword>
<evidence type="ECO:0000256" key="8">
    <source>
        <dbReference type="ARBA" id="ARBA00049348"/>
    </source>
</evidence>
<feature type="domain" description="Methylated-DNA-[protein]-cysteine S-methyltransferase DNA binding" evidence="10">
    <location>
        <begin position="85"/>
        <end position="169"/>
    </location>
</feature>
<dbReference type="RefSeq" id="WP_074705025.1">
    <property type="nucleotide sequence ID" value="NZ_CALAKB010000006.1"/>
</dbReference>
<dbReference type="InterPro" id="IPR001497">
    <property type="entry name" value="MethylDNA_cys_MeTrfase_AS"/>
</dbReference>
<feature type="active site" description="Nucleophile; methyl group acceptor" evidence="9">
    <location>
        <position position="140"/>
    </location>
</feature>
<evidence type="ECO:0000256" key="5">
    <source>
        <dbReference type="ARBA" id="ARBA00022679"/>
    </source>
</evidence>
<comment type="subcellular location">
    <subcellularLocation>
        <location evidence="9">Cytoplasm</location>
    </subcellularLocation>
</comment>
<proteinExistence type="inferred from homology"/>
<dbReference type="InterPro" id="IPR036631">
    <property type="entry name" value="MGMT_N_sf"/>
</dbReference>
<dbReference type="EC" id="2.1.1.63" evidence="9"/>
<dbReference type="AlphaFoldDB" id="A0A1H2VEE3"/>
<organism evidence="12 13">
    <name type="scientific">Acidaminococcus fermentans</name>
    <dbReference type="NCBI Taxonomy" id="905"/>
    <lineage>
        <taxon>Bacteria</taxon>
        <taxon>Bacillati</taxon>
        <taxon>Bacillota</taxon>
        <taxon>Negativicutes</taxon>
        <taxon>Acidaminococcales</taxon>
        <taxon>Acidaminococcaceae</taxon>
        <taxon>Acidaminococcus</taxon>
    </lineage>
</organism>
<reference evidence="12 13" key="1">
    <citation type="submission" date="2016-10" db="EMBL/GenBank/DDBJ databases">
        <authorList>
            <person name="Varghese N."/>
            <person name="Submissions S."/>
        </authorList>
    </citation>
    <scope>NUCLEOTIDE SEQUENCE [LARGE SCALE GENOMIC DNA]</scope>
    <source>
        <strain evidence="12 13">WCC6</strain>
    </source>
</reference>
<dbReference type="Gene3D" id="3.30.160.70">
    <property type="entry name" value="Methylated DNA-protein cysteine methyltransferase domain"/>
    <property type="match status" value="1"/>
</dbReference>
<sequence length="185" mass="20125">MDETGLYMDRVGTPLGDMIMTSHGEALLGLWFQGERYEPGEQELAGARRNPDLPVFQETRRWLELYFQGKDPGFTPPLELSGSVFRQQVGRIMLTIPYGKTMTYGAIAREMAGKTGKKQMSAQAVGGAVGHNPISLIIPCHRVVGSSGSLTGYGGGMPRKVWLLEHEGIDLKASGFTIPKKGTAL</sequence>
<dbReference type="InterPro" id="IPR036217">
    <property type="entry name" value="MethylDNA_cys_MeTrfase_DNAb"/>
</dbReference>
<evidence type="ECO:0000256" key="9">
    <source>
        <dbReference type="HAMAP-Rule" id="MF_00772"/>
    </source>
</evidence>
<evidence type="ECO:0000256" key="4">
    <source>
        <dbReference type="ARBA" id="ARBA00022603"/>
    </source>
</evidence>
<feature type="domain" description="Methylguanine DNA methyltransferase ribonuclease-like" evidence="11">
    <location>
        <begin position="13"/>
        <end position="80"/>
    </location>
</feature>
<evidence type="ECO:0000313" key="13">
    <source>
        <dbReference type="Proteomes" id="UP000182379"/>
    </source>
</evidence>
<dbReference type="Gene3D" id="1.10.10.10">
    <property type="entry name" value="Winged helix-like DNA-binding domain superfamily/Winged helix DNA-binding domain"/>
    <property type="match status" value="1"/>
</dbReference>
<evidence type="ECO:0000313" key="12">
    <source>
        <dbReference type="EMBL" id="SDW66284.1"/>
    </source>
</evidence>
<dbReference type="CDD" id="cd06445">
    <property type="entry name" value="ATase"/>
    <property type="match status" value="1"/>
</dbReference>
<keyword evidence="5 9" id="KW-0808">Transferase</keyword>
<dbReference type="GO" id="GO:0003908">
    <property type="term" value="F:methylated-DNA-[protein]-cysteine S-methyltransferase activity"/>
    <property type="evidence" value="ECO:0007669"/>
    <property type="project" value="UniProtKB-UniRule"/>
</dbReference>
<protein>
    <recommendedName>
        <fullName evidence="9">Methylated-DNA--protein-cysteine methyltransferase</fullName>
        <ecNumber evidence="9">2.1.1.63</ecNumber>
    </recommendedName>
    <alternativeName>
        <fullName evidence="9">6-O-methylguanine-DNA methyltransferase</fullName>
        <shortName evidence="9">MGMT</shortName>
    </alternativeName>
    <alternativeName>
        <fullName evidence="9">O-6-methylguanine-DNA-alkyltransferase</fullName>
    </alternativeName>
</protein>
<dbReference type="SUPFAM" id="SSF53155">
    <property type="entry name" value="Methylated DNA-protein cysteine methyltransferase domain"/>
    <property type="match status" value="1"/>
</dbReference>
<comment type="catalytic activity">
    <reaction evidence="8 9">
        <text>a 6-O-methyl-2'-deoxyguanosine in DNA + L-cysteinyl-[protein] = S-methyl-L-cysteinyl-[protein] + a 2'-deoxyguanosine in DNA</text>
        <dbReference type="Rhea" id="RHEA:24000"/>
        <dbReference type="Rhea" id="RHEA-COMP:10131"/>
        <dbReference type="Rhea" id="RHEA-COMP:10132"/>
        <dbReference type="Rhea" id="RHEA-COMP:11367"/>
        <dbReference type="Rhea" id="RHEA-COMP:11368"/>
        <dbReference type="ChEBI" id="CHEBI:29950"/>
        <dbReference type="ChEBI" id="CHEBI:82612"/>
        <dbReference type="ChEBI" id="CHEBI:85445"/>
        <dbReference type="ChEBI" id="CHEBI:85448"/>
        <dbReference type="EC" id="2.1.1.63"/>
    </reaction>
</comment>
<comment type="miscellaneous">
    <text evidence="9">This enzyme catalyzes only one turnover and therefore is not strictly catalytic. According to one definition, an enzyme is a biocatalyst that acts repeatedly and over many reaction cycles.</text>
</comment>
<gene>
    <name evidence="12" type="ORF">SAMN05216495_1046</name>
</gene>
<dbReference type="PANTHER" id="PTHR10815">
    <property type="entry name" value="METHYLATED-DNA--PROTEIN-CYSTEINE METHYLTRANSFERASE"/>
    <property type="match status" value="1"/>
</dbReference>
<dbReference type="GO" id="GO:0006307">
    <property type="term" value="P:DNA alkylation repair"/>
    <property type="evidence" value="ECO:0007669"/>
    <property type="project" value="UniProtKB-UniRule"/>
</dbReference>
<evidence type="ECO:0000256" key="3">
    <source>
        <dbReference type="ARBA" id="ARBA00022490"/>
    </source>
</evidence>
<keyword evidence="4 9" id="KW-0489">Methyltransferase</keyword>
<evidence type="ECO:0000256" key="7">
    <source>
        <dbReference type="ARBA" id="ARBA00023204"/>
    </source>
</evidence>
<keyword evidence="7 9" id="KW-0234">DNA repair</keyword>
<comment type="function">
    <text evidence="9">Involved in the cellular defense against the biological effects of O6-methylguanine (O6-MeG) and O4-methylthymine (O4-MeT) in DNA. Repairs the methylated nucleobase in DNA by stoichiometrically transferring the methyl group to a cysteine residue in the enzyme. This is a suicide reaction: the enzyme is irreversibly inactivated.</text>
</comment>
<dbReference type="FunFam" id="1.10.10.10:FF:000214">
    <property type="entry name" value="Methylated-DNA--protein-cysteine methyltransferase"/>
    <property type="match status" value="1"/>
</dbReference>
<dbReference type="InterPro" id="IPR036388">
    <property type="entry name" value="WH-like_DNA-bd_sf"/>
</dbReference>
<keyword evidence="3 9" id="KW-0963">Cytoplasm</keyword>
<name>A0A1H2VEE3_ACIFE</name>
<dbReference type="PANTHER" id="PTHR10815:SF5">
    <property type="entry name" value="METHYLATED-DNA--PROTEIN-CYSTEINE METHYLTRANSFERASE"/>
    <property type="match status" value="1"/>
</dbReference>
<dbReference type="Pfam" id="PF02870">
    <property type="entry name" value="Methyltransf_1N"/>
    <property type="match status" value="1"/>
</dbReference>
<dbReference type="Proteomes" id="UP000182379">
    <property type="component" value="Unassembled WGS sequence"/>
</dbReference>
<dbReference type="GO" id="GO:0005737">
    <property type="term" value="C:cytoplasm"/>
    <property type="evidence" value="ECO:0007669"/>
    <property type="project" value="UniProtKB-SubCell"/>
</dbReference>
<dbReference type="HAMAP" id="MF_00772">
    <property type="entry name" value="OGT"/>
    <property type="match status" value="1"/>
</dbReference>
<evidence type="ECO:0000256" key="6">
    <source>
        <dbReference type="ARBA" id="ARBA00022763"/>
    </source>
</evidence>
<dbReference type="InterPro" id="IPR023546">
    <property type="entry name" value="MGMT"/>
</dbReference>